<proteinExistence type="predicted"/>
<feature type="non-terminal residue" evidence="1">
    <location>
        <position position="1"/>
    </location>
</feature>
<reference evidence="1 2" key="1">
    <citation type="submission" date="2018-10" db="EMBL/GenBank/DDBJ databases">
        <title>Phylogenomics of Brevibacillus.</title>
        <authorList>
            <person name="Dunlap C."/>
        </authorList>
    </citation>
    <scope>NUCLEOTIDE SEQUENCE [LARGE SCALE GENOMIC DNA]</scope>
    <source>
        <strain evidence="1 2">JCM 15716</strain>
    </source>
</reference>
<dbReference type="AlphaFoldDB" id="A0A3M8CM98"/>
<name>A0A3M8CM98_9BACL</name>
<comment type="caution">
    <text evidence="1">The sequence shown here is derived from an EMBL/GenBank/DDBJ whole genome shotgun (WGS) entry which is preliminary data.</text>
</comment>
<dbReference type="Gene3D" id="3.40.50.620">
    <property type="entry name" value="HUPs"/>
    <property type="match status" value="1"/>
</dbReference>
<evidence type="ECO:0000313" key="1">
    <source>
        <dbReference type="EMBL" id="RNB75995.1"/>
    </source>
</evidence>
<organism evidence="1 2">
    <name type="scientific">Brevibacillus fluminis</name>
    <dbReference type="NCBI Taxonomy" id="511487"/>
    <lineage>
        <taxon>Bacteria</taxon>
        <taxon>Bacillati</taxon>
        <taxon>Bacillota</taxon>
        <taxon>Bacilli</taxon>
        <taxon>Bacillales</taxon>
        <taxon>Paenibacillaceae</taxon>
        <taxon>Brevibacillus</taxon>
    </lineage>
</organism>
<gene>
    <name evidence="1" type="ORF">EDM56_31015</name>
</gene>
<accession>A0A3M8CM98</accession>
<evidence type="ECO:0000313" key="2">
    <source>
        <dbReference type="Proteomes" id="UP000271031"/>
    </source>
</evidence>
<dbReference type="EMBL" id="RHHQ01000081">
    <property type="protein sequence ID" value="RNB75995.1"/>
    <property type="molecule type" value="Genomic_DNA"/>
</dbReference>
<protein>
    <submittedName>
        <fullName evidence="1">tRNA 4-thiouridine(8) synthase ThiI</fullName>
    </submittedName>
</protein>
<keyword evidence="2" id="KW-1185">Reference proteome</keyword>
<dbReference type="InterPro" id="IPR014729">
    <property type="entry name" value="Rossmann-like_a/b/a_fold"/>
</dbReference>
<sequence length="60" mass="6603">EDCCTVFTPKNPVTRPKVGLAERFEENLDIAALVADAVNRTEVEEITTKPRELAGDLGLF</sequence>
<dbReference type="Proteomes" id="UP000271031">
    <property type="component" value="Unassembled WGS sequence"/>
</dbReference>